<keyword evidence="12" id="KW-0829">Tyrosine-protein kinase</keyword>
<evidence type="ECO:0000259" key="23">
    <source>
        <dbReference type="PROSITE" id="PS50011"/>
    </source>
</evidence>
<comment type="catalytic activity">
    <reaction evidence="17">
        <text>[DNA-directed RNA polymerase] + ATP = phospho-[DNA-directed RNA polymerase] + ADP + H(+)</text>
        <dbReference type="Rhea" id="RHEA:10216"/>
        <dbReference type="Rhea" id="RHEA-COMP:11321"/>
        <dbReference type="Rhea" id="RHEA-COMP:11322"/>
        <dbReference type="ChEBI" id="CHEBI:15378"/>
        <dbReference type="ChEBI" id="CHEBI:30616"/>
        <dbReference type="ChEBI" id="CHEBI:43176"/>
        <dbReference type="ChEBI" id="CHEBI:68546"/>
        <dbReference type="ChEBI" id="CHEBI:456216"/>
        <dbReference type="EC" id="2.7.11.23"/>
    </reaction>
    <physiologicalReaction direction="left-to-right" evidence="17">
        <dbReference type="Rhea" id="RHEA:10217"/>
    </physiologicalReaction>
</comment>
<evidence type="ECO:0000256" key="13">
    <source>
        <dbReference type="ARBA" id="ARBA00023163"/>
    </source>
</evidence>
<feature type="region of interest" description="Disordered" evidence="22">
    <location>
        <begin position="75"/>
        <end position="99"/>
    </location>
</feature>
<dbReference type="FunFam" id="3.30.200.20:FF:000087">
    <property type="entry name" value="Dual specificity tyrosine-phosphorylation-regulated kinase 1A"/>
    <property type="match status" value="1"/>
</dbReference>
<dbReference type="InterPro" id="IPR011009">
    <property type="entry name" value="Kinase-like_dom_sf"/>
</dbReference>
<dbReference type="GO" id="GO:0004712">
    <property type="term" value="F:protein serine/threonine/tyrosine kinase activity"/>
    <property type="evidence" value="ECO:0007669"/>
    <property type="project" value="UniProtKB-EC"/>
</dbReference>
<dbReference type="EC" id="2.7.11.23" evidence="3"/>
<keyword evidence="14" id="KW-0539">Nucleus</keyword>
<dbReference type="PANTHER" id="PTHR24058">
    <property type="entry name" value="DUAL SPECIFICITY PROTEIN KINASE"/>
    <property type="match status" value="1"/>
</dbReference>
<evidence type="ECO:0000256" key="16">
    <source>
        <dbReference type="ARBA" id="ARBA00041586"/>
    </source>
</evidence>
<evidence type="ECO:0000256" key="11">
    <source>
        <dbReference type="ARBA" id="ARBA00023015"/>
    </source>
</evidence>
<evidence type="ECO:0000256" key="10">
    <source>
        <dbReference type="ARBA" id="ARBA00022840"/>
    </source>
</evidence>
<evidence type="ECO:0000256" key="4">
    <source>
        <dbReference type="ARBA" id="ARBA00013203"/>
    </source>
</evidence>
<accession>V8PFW2</accession>
<keyword evidence="10 21" id="KW-0067">ATP-binding</keyword>
<evidence type="ECO:0000256" key="18">
    <source>
        <dbReference type="ARBA" id="ARBA00049003"/>
    </source>
</evidence>
<dbReference type="PROSITE" id="PS00107">
    <property type="entry name" value="PROTEIN_KINASE_ATP"/>
    <property type="match status" value="1"/>
</dbReference>
<evidence type="ECO:0000256" key="8">
    <source>
        <dbReference type="ARBA" id="ARBA00022741"/>
    </source>
</evidence>
<evidence type="ECO:0000256" key="17">
    <source>
        <dbReference type="ARBA" id="ARBA00048705"/>
    </source>
</evidence>
<keyword evidence="5" id="KW-0723">Serine/threonine-protein kinase</keyword>
<comment type="catalytic activity">
    <reaction evidence="18">
        <text>L-seryl-[protein] + ATP = O-phospho-L-seryl-[protein] + ADP + H(+)</text>
        <dbReference type="Rhea" id="RHEA:17989"/>
        <dbReference type="Rhea" id="RHEA-COMP:9863"/>
        <dbReference type="Rhea" id="RHEA-COMP:11604"/>
        <dbReference type="ChEBI" id="CHEBI:15378"/>
        <dbReference type="ChEBI" id="CHEBI:29999"/>
        <dbReference type="ChEBI" id="CHEBI:30616"/>
        <dbReference type="ChEBI" id="CHEBI:83421"/>
        <dbReference type="ChEBI" id="CHEBI:456216"/>
        <dbReference type="EC" id="2.7.12.1"/>
    </reaction>
</comment>
<feature type="compositionally biased region" description="Low complexity" evidence="22">
    <location>
        <begin position="465"/>
        <end position="483"/>
    </location>
</feature>
<comment type="catalytic activity">
    <reaction evidence="19">
        <text>L-threonyl-[protein] + ATP = O-phospho-L-threonyl-[protein] + ADP + H(+)</text>
        <dbReference type="Rhea" id="RHEA:46608"/>
        <dbReference type="Rhea" id="RHEA-COMP:11060"/>
        <dbReference type="Rhea" id="RHEA-COMP:11605"/>
        <dbReference type="ChEBI" id="CHEBI:15378"/>
        <dbReference type="ChEBI" id="CHEBI:30013"/>
        <dbReference type="ChEBI" id="CHEBI:30616"/>
        <dbReference type="ChEBI" id="CHEBI:61977"/>
        <dbReference type="ChEBI" id="CHEBI:456216"/>
        <dbReference type="EC" id="2.7.12.1"/>
    </reaction>
</comment>
<keyword evidence="9 24" id="KW-0418">Kinase</keyword>
<feature type="binding site" evidence="21">
    <location>
        <position position="151"/>
    </location>
    <ligand>
        <name>ATP</name>
        <dbReference type="ChEBI" id="CHEBI:30616"/>
    </ligand>
</feature>
<dbReference type="GO" id="GO:0005524">
    <property type="term" value="F:ATP binding"/>
    <property type="evidence" value="ECO:0007669"/>
    <property type="project" value="UniProtKB-UniRule"/>
</dbReference>
<dbReference type="CDD" id="cd14226">
    <property type="entry name" value="PKc_DYRK1"/>
    <property type="match status" value="1"/>
</dbReference>
<dbReference type="InterPro" id="IPR008271">
    <property type="entry name" value="Ser/Thr_kinase_AS"/>
</dbReference>
<feature type="region of interest" description="Disordered" evidence="22">
    <location>
        <begin position="453"/>
        <end position="490"/>
    </location>
</feature>
<evidence type="ECO:0000256" key="20">
    <source>
        <dbReference type="ARBA" id="ARBA00051680"/>
    </source>
</evidence>
<name>V8PFW2_OPHHA</name>
<feature type="domain" description="Protein kinase" evidence="23">
    <location>
        <begin position="122"/>
        <end position="395"/>
    </location>
</feature>
<keyword evidence="13" id="KW-0804">Transcription</keyword>
<dbReference type="OrthoDB" id="9332038at2759"/>
<keyword evidence="11" id="KW-0805">Transcription regulation</keyword>
<sequence length="574" mass="65087">MAGQMSHSHQQYSDRRQQNISDQQVSALPYADQIQQPPANQRRMPLTFRDPAAAPLRKLSVDLIKTYKHINEVYYAKKKRRHQQGQGDDSSHKKERKVYNDGYDDDNYDYIVKNGEKWMDRYEIDSLIGKGSFGQVVKAYDRVEQEWVAIKIIKNKKAFLNQAQIEVRLLELMNKHDTEMKYYIVHLKRHFMFRNHLCLVFEMLSYNLYDLLRNTNFRGVSLNLTRKFAQQMCTALLFLATPELSIIHCDLKPENILLCNPKRSAIKIVDFGSSCQLGQRIYQYIQSRFYRSPEVLLGMPYDLAIDMWSLGCILVEMHTGEPLFSGANEEYKPPGTRKLHNILGVETGGPGGRRAGESGHTVADYLKFKDLILRMLDYDPKTRIQPYYALQHSFFKKTADEGTNTSNSVALRGQVTVEEHGQIQHTSIDTVVDTSLLPYKLWIVKRTVLSSSTQDSMEVGHGHHSMTSLSSSTTSSSTSSSSTGNQGNQAYQNRPVAANALDFGQNGAMDVNLTVYSNPHQETGIAGHPTYQFSANTGPAHYMTEGHLTMRQGIDREESPMTGVCVQQSPVASS</sequence>
<dbReference type="Gene3D" id="1.10.510.10">
    <property type="entry name" value="Transferase(Phosphotransferase) domain 1"/>
    <property type="match status" value="1"/>
</dbReference>
<dbReference type="PROSITE" id="PS50011">
    <property type="entry name" value="PROTEIN_KINASE_DOM"/>
    <property type="match status" value="1"/>
</dbReference>
<evidence type="ECO:0000256" key="22">
    <source>
        <dbReference type="SAM" id="MobiDB-lite"/>
    </source>
</evidence>
<comment type="caution">
    <text evidence="24">The sequence shown here is derived from an EMBL/GenBank/DDBJ whole genome shotgun (WGS) entry which is preliminary data.</text>
</comment>
<evidence type="ECO:0000256" key="3">
    <source>
        <dbReference type="ARBA" id="ARBA00012409"/>
    </source>
</evidence>
<dbReference type="Proteomes" id="UP000018936">
    <property type="component" value="Unassembled WGS sequence"/>
</dbReference>
<dbReference type="AlphaFoldDB" id="V8PFW2"/>
<gene>
    <name evidence="24" type="primary">dyrk1a</name>
    <name evidence="24" type="ORF">L345_00716</name>
</gene>
<evidence type="ECO:0000256" key="14">
    <source>
        <dbReference type="ARBA" id="ARBA00023242"/>
    </source>
</evidence>
<keyword evidence="25" id="KW-1185">Reference proteome</keyword>
<evidence type="ECO:0000256" key="5">
    <source>
        <dbReference type="ARBA" id="ARBA00022527"/>
    </source>
</evidence>
<evidence type="ECO:0000256" key="19">
    <source>
        <dbReference type="ARBA" id="ARBA00049308"/>
    </source>
</evidence>
<keyword evidence="7" id="KW-0808">Transferase</keyword>
<reference evidence="24 25" key="1">
    <citation type="journal article" date="2013" name="Proc. Natl. Acad. Sci. U.S.A.">
        <title>The king cobra genome reveals dynamic gene evolution and adaptation in the snake venom system.</title>
        <authorList>
            <person name="Vonk F.J."/>
            <person name="Casewell N.R."/>
            <person name="Henkel C.V."/>
            <person name="Heimberg A.M."/>
            <person name="Jansen H.J."/>
            <person name="McCleary R.J."/>
            <person name="Kerkkamp H.M."/>
            <person name="Vos R.A."/>
            <person name="Guerreiro I."/>
            <person name="Calvete J.J."/>
            <person name="Wuster W."/>
            <person name="Woods A.E."/>
            <person name="Logan J.M."/>
            <person name="Harrison R.A."/>
            <person name="Castoe T.A."/>
            <person name="de Koning A.P."/>
            <person name="Pollock D.D."/>
            <person name="Yandell M."/>
            <person name="Calderon D."/>
            <person name="Renjifo C."/>
            <person name="Currier R.B."/>
            <person name="Salgado D."/>
            <person name="Pla D."/>
            <person name="Sanz L."/>
            <person name="Hyder A.S."/>
            <person name="Ribeiro J.M."/>
            <person name="Arntzen J.W."/>
            <person name="van den Thillart G.E."/>
            <person name="Boetzer M."/>
            <person name="Pirovano W."/>
            <person name="Dirks R.P."/>
            <person name="Spaink H.P."/>
            <person name="Duboule D."/>
            <person name="McGlinn E."/>
            <person name="Kini R.M."/>
            <person name="Richardson M.K."/>
        </authorList>
    </citation>
    <scope>NUCLEOTIDE SEQUENCE</scope>
    <source>
        <tissue evidence="24">Blood</tissue>
    </source>
</reference>
<comment type="catalytic activity">
    <reaction evidence="20">
        <text>L-tyrosyl-[protein] + ATP = O-phospho-L-tyrosyl-[protein] + ADP + H(+)</text>
        <dbReference type="Rhea" id="RHEA:10596"/>
        <dbReference type="Rhea" id="RHEA-COMP:10136"/>
        <dbReference type="Rhea" id="RHEA-COMP:20101"/>
        <dbReference type="ChEBI" id="CHEBI:15378"/>
        <dbReference type="ChEBI" id="CHEBI:30616"/>
        <dbReference type="ChEBI" id="CHEBI:46858"/>
        <dbReference type="ChEBI" id="CHEBI:61978"/>
        <dbReference type="ChEBI" id="CHEBI:456216"/>
        <dbReference type="EC" id="2.7.12.1"/>
    </reaction>
</comment>
<comment type="similarity">
    <text evidence="2">Belongs to the protein kinase superfamily. CMGC Ser/Thr protein kinase family. MNB/DYRK subfamily.</text>
</comment>
<dbReference type="SUPFAM" id="SSF56112">
    <property type="entry name" value="Protein kinase-like (PK-like)"/>
    <property type="match status" value="1"/>
</dbReference>
<organism evidence="24 25">
    <name type="scientific">Ophiophagus hannah</name>
    <name type="common">King cobra</name>
    <name type="synonym">Naja hannah</name>
    <dbReference type="NCBI Taxonomy" id="8665"/>
    <lineage>
        <taxon>Eukaryota</taxon>
        <taxon>Metazoa</taxon>
        <taxon>Chordata</taxon>
        <taxon>Craniata</taxon>
        <taxon>Vertebrata</taxon>
        <taxon>Euteleostomi</taxon>
        <taxon>Lepidosauria</taxon>
        <taxon>Squamata</taxon>
        <taxon>Bifurcata</taxon>
        <taxon>Unidentata</taxon>
        <taxon>Episquamata</taxon>
        <taxon>Toxicofera</taxon>
        <taxon>Serpentes</taxon>
        <taxon>Colubroidea</taxon>
        <taxon>Elapidae</taxon>
        <taxon>Elapinae</taxon>
        <taxon>Ophiophagus</taxon>
    </lineage>
</organism>
<evidence type="ECO:0000256" key="1">
    <source>
        <dbReference type="ARBA" id="ARBA00004324"/>
    </source>
</evidence>
<dbReference type="PROSITE" id="PS00108">
    <property type="entry name" value="PROTEIN_KINASE_ST"/>
    <property type="match status" value="1"/>
</dbReference>
<dbReference type="InterPro" id="IPR044131">
    <property type="entry name" value="PKc_DYR1A/1B"/>
</dbReference>
<keyword evidence="6" id="KW-0597">Phosphoprotein</keyword>
<evidence type="ECO:0000256" key="7">
    <source>
        <dbReference type="ARBA" id="ARBA00022679"/>
    </source>
</evidence>
<dbReference type="GO" id="GO:0004713">
    <property type="term" value="F:protein tyrosine kinase activity"/>
    <property type="evidence" value="ECO:0007669"/>
    <property type="project" value="UniProtKB-KW"/>
</dbReference>
<proteinExistence type="inferred from homology"/>
<evidence type="ECO:0000256" key="6">
    <source>
        <dbReference type="ARBA" id="ARBA00022553"/>
    </source>
</evidence>
<keyword evidence="8 21" id="KW-0547">Nucleotide-binding</keyword>
<dbReference type="EC" id="2.7.12.1" evidence="4"/>
<evidence type="ECO:0000313" key="24">
    <source>
        <dbReference type="EMBL" id="ETE73449.1"/>
    </source>
</evidence>
<dbReference type="PANTHER" id="PTHR24058:SF121">
    <property type="entry name" value="DUAL SPECIFICITY TYROSINE-PHOSPHORYLATION-REGULATED KINASE 1A"/>
    <property type="match status" value="1"/>
</dbReference>
<dbReference type="InterPro" id="IPR000719">
    <property type="entry name" value="Prot_kinase_dom"/>
</dbReference>
<dbReference type="Pfam" id="PF00069">
    <property type="entry name" value="Pkinase"/>
    <property type="match status" value="1"/>
</dbReference>
<evidence type="ECO:0000256" key="15">
    <source>
        <dbReference type="ARBA" id="ARBA00039572"/>
    </source>
</evidence>
<protein>
    <recommendedName>
        <fullName evidence="15">Dual specificity tyrosine-phosphorylation-regulated kinase 1A</fullName>
        <ecNumber evidence="3">2.7.11.23</ecNumber>
        <ecNumber evidence="4">2.7.12.1</ecNumber>
    </recommendedName>
    <alternativeName>
        <fullName evidence="16">Protein kinase minibrain homolog</fullName>
    </alternativeName>
</protein>
<comment type="subcellular location">
    <subcellularLocation>
        <location evidence="1">Nucleus speckle</location>
    </subcellularLocation>
</comment>
<evidence type="ECO:0000256" key="9">
    <source>
        <dbReference type="ARBA" id="ARBA00022777"/>
    </source>
</evidence>
<dbReference type="GO" id="GO:0016607">
    <property type="term" value="C:nuclear speck"/>
    <property type="evidence" value="ECO:0007669"/>
    <property type="project" value="UniProtKB-SubCell"/>
</dbReference>
<evidence type="ECO:0000256" key="2">
    <source>
        <dbReference type="ARBA" id="ARBA00008867"/>
    </source>
</evidence>
<dbReference type="EMBL" id="AZIM01000090">
    <property type="protein sequence ID" value="ETE73449.1"/>
    <property type="molecule type" value="Genomic_DNA"/>
</dbReference>
<dbReference type="InterPro" id="IPR050494">
    <property type="entry name" value="Ser_Thr_dual-spec_kinase"/>
</dbReference>
<evidence type="ECO:0000256" key="12">
    <source>
        <dbReference type="ARBA" id="ARBA00023137"/>
    </source>
</evidence>
<evidence type="ECO:0000256" key="21">
    <source>
        <dbReference type="PROSITE-ProRule" id="PRU10141"/>
    </source>
</evidence>
<evidence type="ECO:0000313" key="25">
    <source>
        <dbReference type="Proteomes" id="UP000018936"/>
    </source>
</evidence>
<dbReference type="GO" id="GO:0008353">
    <property type="term" value="F:RNA polymerase II CTD heptapeptide repeat kinase activity"/>
    <property type="evidence" value="ECO:0007669"/>
    <property type="project" value="UniProtKB-EC"/>
</dbReference>
<dbReference type="SMART" id="SM00220">
    <property type="entry name" value="S_TKc"/>
    <property type="match status" value="1"/>
</dbReference>
<dbReference type="InterPro" id="IPR017441">
    <property type="entry name" value="Protein_kinase_ATP_BS"/>
</dbReference>